<keyword evidence="8" id="KW-0408">Iron</keyword>
<keyword evidence="4" id="KW-0349">Heme</keyword>
<evidence type="ECO:0000256" key="3">
    <source>
        <dbReference type="ARBA" id="ARBA00022559"/>
    </source>
</evidence>
<dbReference type="PROSITE" id="PS51404">
    <property type="entry name" value="DYP_PEROXIDASE"/>
    <property type="match status" value="1"/>
</dbReference>
<dbReference type="InterPro" id="IPR006314">
    <property type="entry name" value="Dyp_peroxidase"/>
</dbReference>
<evidence type="ECO:0000256" key="5">
    <source>
        <dbReference type="ARBA" id="ARBA00022723"/>
    </source>
</evidence>
<organism evidence="12">
    <name type="scientific">freshwater metagenome</name>
    <dbReference type="NCBI Taxonomy" id="449393"/>
    <lineage>
        <taxon>unclassified sequences</taxon>
        <taxon>metagenomes</taxon>
        <taxon>ecological metagenomes</taxon>
    </lineage>
</organism>
<feature type="domain" description="Dyp-type peroxidase C-terminal" evidence="11">
    <location>
        <begin position="227"/>
        <end position="410"/>
    </location>
</feature>
<dbReference type="GO" id="GO:0020037">
    <property type="term" value="F:heme binding"/>
    <property type="evidence" value="ECO:0007669"/>
    <property type="project" value="InterPro"/>
</dbReference>
<accession>A0A6J6RLH7</accession>
<evidence type="ECO:0000256" key="7">
    <source>
        <dbReference type="ARBA" id="ARBA00023002"/>
    </source>
</evidence>
<proteinExistence type="predicted"/>
<feature type="domain" description="Dyp-type peroxidase N-terminal" evidence="10">
    <location>
        <begin position="56"/>
        <end position="215"/>
    </location>
</feature>
<evidence type="ECO:0000256" key="1">
    <source>
        <dbReference type="ARBA" id="ARBA00001970"/>
    </source>
</evidence>
<dbReference type="Pfam" id="PF04261">
    <property type="entry name" value="Dyp_perox_N"/>
    <property type="match status" value="1"/>
</dbReference>
<keyword evidence="5" id="KW-0479">Metal-binding</keyword>
<dbReference type="PANTHER" id="PTHR30521:SF4">
    <property type="entry name" value="DEFERROCHELATASE"/>
    <property type="match status" value="1"/>
</dbReference>
<dbReference type="InterPro" id="IPR048327">
    <property type="entry name" value="Dyp_perox_N"/>
</dbReference>
<keyword evidence="7" id="KW-0560">Oxidoreductase</keyword>
<keyword evidence="6" id="KW-0732">Signal</keyword>
<keyword evidence="3" id="KW-0575">Peroxidase</keyword>
<dbReference type="GO" id="GO:0004601">
    <property type="term" value="F:peroxidase activity"/>
    <property type="evidence" value="ECO:0007669"/>
    <property type="project" value="UniProtKB-KW"/>
</dbReference>
<dbReference type="InterPro" id="IPR048328">
    <property type="entry name" value="Dyp_perox_C"/>
</dbReference>
<protein>
    <submittedName>
        <fullName evidence="12">Unannotated protein</fullName>
    </submittedName>
</protein>
<dbReference type="EMBL" id="CAEZXR010000259">
    <property type="protein sequence ID" value="CAB4721184.1"/>
    <property type="molecule type" value="Genomic_DNA"/>
</dbReference>
<dbReference type="GO" id="GO:0046872">
    <property type="term" value="F:metal ion binding"/>
    <property type="evidence" value="ECO:0007669"/>
    <property type="project" value="UniProtKB-KW"/>
</dbReference>
<dbReference type="AlphaFoldDB" id="A0A6J6RLH7"/>
<evidence type="ECO:0000256" key="4">
    <source>
        <dbReference type="ARBA" id="ARBA00022617"/>
    </source>
</evidence>
<dbReference type="GO" id="GO:0033212">
    <property type="term" value="P:iron import into cell"/>
    <property type="evidence" value="ECO:0007669"/>
    <property type="project" value="InterPro"/>
</dbReference>
<evidence type="ECO:0000256" key="6">
    <source>
        <dbReference type="ARBA" id="ARBA00022729"/>
    </source>
</evidence>
<evidence type="ECO:0000256" key="2">
    <source>
        <dbReference type="ARBA" id="ARBA00004196"/>
    </source>
</evidence>
<evidence type="ECO:0000256" key="8">
    <source>
        <dbReference type="ARBA" id="ARBA00023004"/>
    </source>
</evidence>
<dbReference type="SUPFAM" id="SSF54909">
    <property type="entry name" value="Dimeric alpha+beta barrel"/>
    <property type="match status" value="1"/>
</dbReference>
<evidence type="ECO:0000256" key="9">
    <source>
        <dbReference type="SAM" id="MobiDB-lite"/>
    </source>
</evidence>
<dbReference type="NCBIfam" id="TIGR01412">
    <property type="entry name" value="tat_substr_1"/>
    <property type="match status" value="1"/>
</dbReference>
<evidence type="ECO:0000259" key="10">
    <source>
        <dbReference type="Pfam" id="PF04261"/>
    </source>
</evidence>
<dbReference type="InterPro" id="IPR006313">
    <property type="entry name" value="EfeB/EfeN"/>
</dbReference>
<dbReference type="PANTHER" id="PTHR30521">
    <property type="entry name" value="DEFERROCHELATASE/PEROXIDASE"/>
    <property type="match status" value="1"/>
</dbReference>
<dbReference type="GO" id="GO:0030313">
    <property type="term" value="C:cell envelope"/>
    <property type="evidence" value="ECO:0007669"/>
    <property type="project" value="UniProtKB-SubCell"/>
</dbReference>
<evidence type="ECO:0000259" key="11">
    <source>
        <dbReference type="Pfam" id="PF20628"/>
    </source>
</evidence>
<feature type="region of interest" description="Disordered" evidence="9">
    <location>
        <begin position="32"/>
        <end position="53"/>
    </location>
</feature>
<dbReference type="InterPro" id="IPR011008">
    <property type="entry name" value="Dimeric_a/b-barrel"/>
</dbReference>
<comment type="cofactor">
    <cofactor evidence="1">
        <name>heme b</name>
        <dbReference type="ChEBI" id="CHEBI:60344"/>
    </cofactor>
</comment>
<sequence>MGAEDAGGRWSRRGMLGGTVVAAGGLVGGLGSADGSASGSSTPRPGGRYPFRGAHQAGIVTPAQDRMYFASFDVITKQRRDLVWLMKDWTTAAERMTRGQDAAPQGAFGSRPDLPPLDTGEAADLPPSGLTLTFGFGPTLFTKDGADRFGLASHQPGLLQPLPAFSSDELDRRRCGGDLCVQACADDPQVALHAVRMLARIGSGVVRLRWSQVGFGRTSSTDQAQATPRNLFGFKDGTANIRAEDRAGLDTHVWVDTDDDPAASWLGGGTYLVARRTSMDIEGWDDQSLIEQESQVGRDKRFGAPLSGGEENSAPDFEDPGSSSPLIPHNSHLRLMHPDFNGGARMLRRGYSFLDGNDARGRLDAGLFFIAFIRNPETHFIALQRVMDRHDAMAQWLRVNGSALFAVPPGIAKDGFIGQTLLG</sequence>
<feature type="region of interest" description="Disordered" evidence="9">
    <location>
        <begin position="294"/>
        <end position="323"/>
    </location>
</feature>
<reference evidence="12" key="1">
    <citation type="submission" date="2020-05" db="EMBL/GenBank/DDBJ databases">
        <authorList>
            <person name="Chiriac C."/>
            <person name="Salcher M."/>
            <person name="Ghai R."/>
            <person name="Kavagutti S V."/>
        </authorList>
    </citation>
    <scope>NUCLEOTIDE SEQUENCE</scope>
</reference>
<name>A0A6J6RLH7_9ZZZZ</name>
<comment type="subcellular location">
    <subcellularLocation>
        <location evidence="2">Cell envelope</location>
    </subcellularLocation>
</comment>
<dbReference type="Pfam" id="PF20628">
    <property type="entry name" value="Dyp_perox_C"/>
    <property type="match status" value="1"/>
</dbReference>
<evidence type="ECO:0000313" key="12">
    <source>
        <dbReference type="EMBL" id="CAB4721184.1"/>
    </source>
</evidence>
<dbReference type="NCBIfam" id="TIGR01413">
    <property type="entry name" value="Dyp_perox_fam"/>
    <property type="match status" value="1"/>
</dbReference>
<dbReference type="GO" id="GO:0005829">
    <property type="term" value="C:cytosol"/>
    <property type="evidence" value="ECO:0007669"/>
    <property type="project" value="TreeGrafter"/>
</dbReference>
<gene>
    <name evidence="12" type="ORF">UFOPK2579_01989</name>
</gene>